<dbReference type="InParanoid" id="A0A0B2UJT2"/>
<protein>
    <submittedName>
        <fullName evidence="1">Mitochondrial import inner membrane translocase</fullName>
    </submittedName>
</protein>
<name>A0A0B2UJT2_9MICR</name>
<organism evidence="1 2">
    <name type="scientific">Ordospora colligata OC4</name>
    <dbReference type="NCBI Taxonomy" id="1354746"/>
    <lineage>
        <taxon>Eukaryota</taxon>
        <taxon>Fungi</taxon>
        <taxon>Fungi incertae sedis</taxon>
        <taxon>Microsporidia</taxon>
        <taxon>Ordosporidae</taxon>
        <taxon>Ordospora</taxon>
    </lineage>
</organism>
<dbReference type="VEuPathDB" id="MicrosporidiaDB:M896_080160"/>
<dbReference type="HOGENOM" id="CLU_164171_0_0_1"/>
<dbReference type="OrthoDB" id="75343at2759"/>
<evidence type="ECO:0000313" key="2">
    <source>
        <dbReference type="Proteomes" id="UP000031056"/>
    </source>
</evidence>
<sequence length="126" mass="13427">MNVNLKCIREKLNKIKPYAIKTVSDTLQGYAFGCMVGAFSPEQPPTLSNIHRSGKSFARISLVYSSTESVLHVCGFKESAFNSFISGAVAGGMGPSNNTKESAVFRASALATYAGVFSILNPGLQK</sequence>
<gene>
    <name evidence="1" type="ORF">M896_080160</name>
</gene>
<keyword evidence="2" id="KW-1185">Reference proteome</keyword>
<dbReference type="Proteomes" id="UP000031056">
    <property type="component" value="Unassembled WGS sequence"/>
</dbReference>
<reference evidence="1 2" key="1">
    <citation type="journal article" date="2014" name="MBio">
        <title>The Ordospora colligata genome; evolution of extreme reduction in microsporidia and host-to-parasite horizontal gene transfer.</title>
        <authorList>
            <person name="Pombert J.-F."/>
            <person name="Haag K.L."/>
            <person name="Beidas S."/>
            <person name="Ebert D."/>
            <person name="Keeling P.J."/>
        </authorList>
    </citation>
    <scope>NUCLEOTIDE SEQUENCE [LARGE SCALE GENOMIC DNA]</scope>
    <source>
        <strain evidence="1 2">OC4</strain>
    </source>
</reference>
<evidence type="ECO:0000313" key="1">
    <source>
        <dbReference type="EMBL" id="KHN69282.1"/>
    </source>
</evidence>
<dbReference type="EMBL" id="JOKQ01000008">
    <property type="protein sequence ID" value="KHN69282.1"/>
    <property type="molecule type" value="Genomic_DNA"/>
</dbReference>
<accession>A0A0B2UJT2</accession>
<comment type="caution">
    <text evidence="1">The sequence shown here is derived from an EMBL/GenBank/DDBJ whole genome shotgun (WGS) entry which is preliminary data.</text>
</comment>
<proteinExistence type="predicted"/>
<dbReference type="RefSeq" id="XP_014563324.1">
    <property type="nucleotide sequence ID" value="XM_014707838.1"/>
</dbReference>
<dbReference type="GeneID" id="26262056"/>
<dbReference type="STRING" id="1354746.A0A0B2UJT2"/>
<dbReference type="AlphaFoldDB" id="A0A0B2UJT2"/>